<sequence length="282" mass="33111">MDIKFNGSGASAKAVLYYITDYITKSRLKANVAYAALELSVRKLTEFDPKEDDLTLRAKQLLQKCAYSMMTKQELSGQEVVMHLMEYEDHFMSHSFRPLFWTSSLVNDYIYRGTKLQNYSLWDYVSCVGKVTKKKRYKKRGLSDKHNVNDGDDFSQELGAENEVFDETQSKIMFMERHPECHTHFQQVFLDSARLVPVPLGPSIPRRDRPQLYERYCRLMLIFFKPWVTASDLCGKGEKWSHAFDTFFGKTSVWQSRLDNMQILHECRDSRDDHFECRRRGA</sequence>
<dbReference type="Proteomes" id="UP001175226">
    <property type="component" value="Unassembled WGS sequence"/>
</dbReference>
<dbReference type="EMBL" id="JAUEPT010000183">
    <property type="protein sequence ID" value="KAK0429964.1"/>
    <property type="molecule type" value="Genomic_DNA"/>
</dbReference>
<evidence type="ECO:0000313" key="1">
    <source>
        <dbReference type="EMBL" id="KAK0429964.1"/>
    </source>
</evidence>
<reference evidence="1" key="1">
    <citation type="submission" date="2023-06" db="EMBL/GenBank/DDBJ databases">
        <authorList>
            <consortium name="Lawrence Berkeley National Laboratory"/>
            <person name="Ahrendt S."/>
            <person name="Sahu N."/>
            <person name="Indic B."/>
            <person name="Wong-Bajracharya J."/>
            <person name="Merenyi Z."/>
            <person name="Ke H.-M."/>
            <person name="Monk M."/>
            <person name="Kocsube S."/>
            <person name="Drula E."/>
            <person name="Lipzen A."/>
            <person name="Balint B."/>
            <person name="Henrissat B."/>
            <person name="Andreopoulos B."/>
            <person name="Martin F.M."/>
            <person name="Harder C.B."/>
            <person name="Rigling D."/>
            <person name="Ford K.L."/>
            <person name="Foster G.D."/>
            <person name="Pangilinan J."/>
            <person name="Papanicolaou A."/>
            <person name="Barry K."/>
            <person name="LaButti K."/>
            <person name="Viragh M."/>
            <person name="Koriabine M."/>
            <person name="Yan M."/>
            <person name="Riley R."/>
            <person name="Champramary S."/>
            <person name="Plett K.L."/>
            <person name="Tsai I.J."/>
            <person name="Slot J."/>
            <person name="Sipos G."/>
            <person name="Plett J."/>
            <person name="Nagy L.G."/>
            <person name="Grigoriev I.V."/>
        </authorList>
    </citation>
    <scope>NUCLEOTIDE SEQUENCE</scope>
    <source>
        <strain evidence="1">FPL87.14</strain>
    </source>
</reference>
<organism evidence="1 2">
    <name type="scientific">Armillaria borealis</name>
    <dbReference type="NCBI Taxonomy" id="47425"/>
    <lineage>
        <taxon>Eukaryota</taxon>
        <taxon>Fungi</taxon>
        <taxon>Dikarya</taxon>
        <taxon>Basidiomycota</taxon>
        <taxon>Agaricomycotina</taxon>
        <taxon>Agaricomycetes</taxon>
        <taxon>Agaricomycetidae</taxon>
        <taxon>Agaricales</taxon>
        <taxon>Marasmiineae</taxon>
        <taxon>Physalacriaceae</taxon>
        <taxon>Armillaria</taxon>
    </lineage>
</organism>
<dbReference type="AlphaFoldDB" id="A0AA39MDQ4"/>
<proteinExistence type="predicted"/>
<name>A0AA39MDQ4_9AGAR</name>
<protein>
    <submittedName>
        <fullName evidence="1">Uncharacterized protein</fullName>
    </submittedName>
</protein>
<keyword evidence="2" id="KW-1185">Reference proteome</keyword>
<feature type="non-terminal residue" evidence="1">
    <location>
        <position position="1"/>
    </location>
</feature>
<gene>
    <name evidence="1" type="ORF">EV421DRAFT_1722283</name>
</gene>
<comment type="caution">
    <text evidence="1">The sequence shown here is derived from an EMBL/GenBank/DDBJ whole genome shotgun (WGS) entry which is preliminary data.</text>
</comment>
<accession>A0AA39MDQ4</accession>
<evidence type="ECO:0000313" key="2">
    <source>
        <dbReference type="Proteomes" id="UP001175226"/>
    </source>
</evidence>